<gene>
    <name evidence="1" type="ORF">FocTR4_00006439</name>
</gene>
<accession>A0A5C6TMU3</accession>
<proteinExistence type="predicted"/>
<dbReference type="Proteomes" id="UP000321331">
    <property type="component" value="Unassembled WGS sequence"/>
</dbReference>
<name>A0A5C6TMU3_FUSOC</name>
<protein>
    <submittedName>
        <fullName evidence="1">Uncharacterized protein</fullName>
    </submittedName>
</protein>
<dbReference type="AlphaFoldDB" id="A0A5C6TMU3"/>
<dbReference type="EMBL" id="VMNF01000003">
    <property type="protein sequence ID" value="TXC11912.1"/>
    <property type="molecule type" value="Genomic_DNA"/>
</dbReference>
<comment type="caution">
    <text evidence="1">The sequence shown here is derived from an EMBL/GenBank/DDBJ whole genome shotgun (WGS) entry which is preliminary data.</text>
</comment>
<reference evidence="1 2" key="1">
    <citation type="submission" date="2019-07" db="EMBL/GenBank/DDBJ databases">
        <title>The First High-Quality Draft Genome Sequence of the Causal Agent of the Current Panama Disease Epidemic.</title>
        <authorList>
            <person name="Warmington R.J."/>
            <person name="Kay W."/>
            <person name="Jeffries A."/>
            <person name="Bebber D."/>
            <person name="Moore K."/>
            <person name="Studholme D.J."/>
        </authorList>
    </citation>
    <scope>NUCLEOTIDE SEQUENCE [LARGE SCALE GENOMIC DNA]</scope>
    <source>
        <strain evidence="1 2">TR4</strain>
    </source>
</reference>
<evidence type="ECO:0000313" key="2">
    <source>
        <dbReference type="Proteomes" id="UP000321331"/>
    </source>
</evidence>
<organism evidence="1 2">
    <name type="scientific">Fusarium oxysporum f. sp. cubense</name>
    <dbReference type="NCBI Taxonomy" id="61366"/>
    <lineage>
        <taxon>Eukaryota</taxon>
        <taxon>Fungi</taxon>
        <taxon>Dikarya</taxon>
        <taxon>Ascomycota</taxon>
        <taxon>Pezizomycotina</taxon>
        <taxon>Sordariomycetes</taxon>
        <taxon>Hypocreomycetidae</taxon>
        <taxon>Hypocreales</taxon>
        <taxon>Nectriaceae</taxon>
        <taxon>Fusarium</taxon>
        <taxon>Fusarium oxysporum species complex</taxon>
    </lineage>
</organism>
<evidence type="ECO:0000313" key="1">
    <source>
        <dbReference type="EMBL" id="TXC11912.1"/>
    </source>
</evidence>
<sequence>MCAYFTTSQRVGTTGKPGMEALDESRSISDQPHGDQCSEGFLVVAAAMRNTRIRRELTHLFNKLPG</sequence>